<keyword evidence="1" id="KW-0732">Signal</keyword>
<sequence length="299" mass="34097">MRKILLINFLLLFSINIFSQDYKPLLDTYNEWNVRFCYEGLCDTDLYYTNGDTIVDGMSFKVLDGYHYISRGFLLREDINSKKVYLKAILPNGVYDYLLYDFSLEVGDSIDMKNPITPFPEDAGYFKVDSIIPRPLVDGNTYDHFYFSPAASNNVSTNNAIWVEGVGSLSIITAPSGDPDIDGVGRVACVFKNGESYYSDLDIIDECEPFFILDTPNYITQKNSIKAIKTSEKNIFQIINIERFSTIELYDLKGVHLNTFENNSQHSIQLNVSNYPSGIYLLILNSSINRKQTLKIVIE</sequence>
<protein>
    <submittedName>
        <fullName evidence="3">T9SS type A sorting domain-containing protein</fullName>
    </submittedName>
</protein>
<reference evidence="3" key="1">
    <citation type="submission" date="2021-07" db="EMBL/GenBank/DDBJ databases">
        <title>Aureisphaera sp. CAU 1614 isolated from sea sediment.</title>
        <authorList>
            <person name="Kim W."/>
        </authorList>
    </citation>
    <scope>NUCLEOTIDE SEQUENCE</scope>
    <source>
        <strain evidence="3">CAU 1614</strain>
    </source>
</reference>
<dbReference type="EMBL" id="JAHWDP010000003">
    <property type="protein sequence ID" value="MBW2938181.1"/>
    <property type="molecule type" value="Genomic_DNA"/>
</dbReference>
<dbReference type="Pfam" id="PF18962">
    <property type="entry name" value="Por_Secre_tail"/>
    <property type="match status" value="1"/>
</dbReference>
<dbReference type="RefSeq" id="WP_219052687.1">
    <property type="nucleotide sequence ID" value="NZ_JAHWDP010000003.1"/>
</dbReference>
<dbReference type="Proteomes" id="UP001138686">
    <property type="component" value="Unassembled WGS sequence"/>
</dbReference>
<dbReference type="AlphaFoldDB" id="A0A9X1FPE8"/>
<dbReference type="InterPro" id="IPR026444">
    <property type="entry name" value="Secre_tail"/>
</dbReference>
<name>A0A9X1FPE8_9FLAO</name>
<organism evidence="3 4">
    <name type="scientific">Halomarinibacterium sedimenti</name>
    <dbReference type="NCBI Taxonomy" id="2857106"/>
    <lineage>
        <taxon>Bacteria</taxon>
        <taxon>Pseudomonadati</taxon>
        <taxon>Bacteroidota</taxon>
        <taxon>Flavobacteriia</taxon>
        <taxon>Flavobacteriales</taxon>
        <taxon>Flavobacteriaceae</taxon>
        <taxon>Halomarinibacterium</taxon>
    </lineage>
</organism>
<comment type="caution">
    <text evidence="3">The sequence shown here is derived from an EMBL/GenBank/DDBJ whole genome shotgun (WGS) entry which is preliminary data.</text>
</comment>
<gene>
    <name evidence="3" type="ORF">KXJ69_08690</name>
</gene>
<evidence type="ECO:0000313" key="4">
    <source>
        <dbReference type="Proteomes" id="UP001138686"/>
    </source>
</evidence>
<feature type="domain" description="Secretion system C-terminal sorting" evidence="2">
    <location>
        <begin position="239"/>
        <end position="298"/>
    </location>
</feature>
<evidence type="ECO:0000256" key="1">
    <source>
        <dbReference type="ARBA" id="ARBA00022729"/>
    </source>
</evidence>
<accession>A0A9X1FPE8</accession>
<dbReference type="NCBIfam" id="TIGR04183">
    <property type="entry name" value="Por_Secre_tail"/>
    <property type="match status" value="1"/>
</dbReference>
<evidence type="ECO:0000259" key="2">
    <source>
        <dbReference type="Pfam" id="PF18962"/>
    </source>
</evidence>
<proteinExistence type="predicted"/>
<evidence type="ECO:0000313" key="3">
    <source>
        <dbReference type="EMBL" id="MBW2938181.1"/>
    </source>
</evidence>
<keyword evidence="4" id="KW-1185">Reference proteome</keyword>